<evidence type="ECO:0000256" key="6">
    <source>
        <dbReference type="ARBA" id="ARBA00022475"/>
    </source>
</evidence>
<gene>
    <name evidence="17" type="ORF">SmJEL517_g01368</name>
</gene>
<accession>A0A507CGM0</accession>
<keyword evidence="8" id="KW-0378">Hydrolase</keyword>
<keyword evidence="6" id="KW-1003">Cell membrane</keyword>
<evidence type="ECO:0000256" key="4">
    <source>
        <dbReference type="ARBA" id="ARBA00013040"/>
    </source>
</evidence>
<keyword evidence="16" id="KW-1015">Disulfide bond</keyword>
<comment type="similarity">
    <text evidence="2">Belongs to the histidine acid phosphatase family. MINPP1 subfamily.</text>
</comment>
<evidence type="ECO:0000256" key="9">
    <source>
        <dbReference type="ARBA" id="ARBA00023136"/>
    </source>
</evidence>
<dbReference type="STRING" id="1806994.A0A507CGM0"/>
<sequence>MTEDNVTVHGSSFSEESFIEHTLGSRRKYPEPVSQVQDAPARCELQQIQLVTRHGTRYPTFDWYSKFRQLESHFEKHHEVLKKRHPYLAAWRMPFDDEMEGQLTESGLEEMRRMAIRLKKRNPTFFASLKPMDVVARSSNKSRTLNSADAFIKGLYDGNHTCHVEVLDRKRDADLVPWESCKRYRRVHDSRTPSIDSQTPISANLKHAIDQKEIDMERPRKGEYAKYIDEQLPRIVKSTSKRLGIPLTTEHVLNMLEMCGQEVTIFNMFDGFCTIFERHEFLVRETAEDIERYYSFGYGFDINLDMMCSLVTDLLESAKHAEEYPLLLRFTHAEAMAPLAAALGFFKDPPPPLSHSHRPLSRAWRSSFIAPYAANLKLETYKCHHHDVVRPYVRILWNERNRFPKLKIPGCESKGLCPLDSVLHVYGKYMHCDFDAMCGNEKPSSGGWNRWK</sequence>
<dbReference type="OrthoDB" id="6509975at2759"/>
<dbReference type="GO" id="GO:0005886">
    <property type="term" value="C:plasma membrane"/>
    <property type="evidence" value="ECO:0007669"/>
    <property type="project" value="UniProtKB-SubCell"/>
</dbReference>
<reference evidence="17 18" key="1">
    <citation type="journal article" date="2019" name="Sci. Rep.">
        <title>Comparative genomics of chytrid fungi reveal insights into the obligate biotrophic and pathogenic lifestyle of Synchytrium endobioticum.</title>
        <authorList>
            <person name="van de Vossenberg B.T.L.H."/>
            <person name="Warris S."/>
            <person name="Nguyen H.D.T."/>
            <person name="van Gent-Pelzer M.P.E."/>
            <person name="Joly D.L."/>
            <person name="van de Geest H.C."/>
            <person name="Bonants P.J.M."/>
            <person name="Smith D.S."/>
            <person name="Levesque C.A."/>
            <person name="van der Lee T.A.J."/>
        </authorList>
    </citation>
    <scope>NUCLEOTIDE SEQUENCE [LARGE SCALE GENOMIC DNA]</scope>
    <source>
        <strain evidence="17 18">JEL517</strain>
    </source>
</reference>
<feature type="disulfide bond" evidence="16">
    <location>
        <begin position="43"/>
        <end position="383"/>
    </location>
</feature>
<comment type="caution">
    <text evidence="17">The sequence shown here is derived from an EMBL/GenBank/DDBJ whole genome shotgun (WGS) entry which is preliminary data.</text>
</comment>
<evidence type="ECO:0000256" key="16">
    <source>
        <dbReference type="PIRSR" id="PIRSR000894-2"/>
    </source>
</evidence>
<dbReference type="SUPFAM" id="SSF53254">
    <property type="entry name" value="Phosphoglycerate mutase-like"/>
    <property type="match status" value="1"/>
</dbReference>
<name>A0A507CGM0_9FUNG</name>
<comment type="catalytic activity">
    <reaction evidence="12">
        <text>1D-myo-inositol 1,2,5,6-tetrakisphosphate + H2O = 1D-myo-inositol 1,2,6-trisphosphate + phosphate</text>
        <dbReference type="Rhea" id="RHEA:77119"/>
        <dbReference type="ChEBI" id="CHEBI:15377"/>
        <dbReference type="ChEBI" id="CHEBI:43474"/>
        <dbReference type="ChEBI" id="CHEBI:195535"/>
        <dbReference type="ChEBI" id="CHEBI:195537"/>
        <dbReference type="EC" id="3.1.3.62"/>
    </reaction>
    <physiologicalReaction direction="left-to-right" evidence="12">
        <dbReference type="Rhea" id="RHEA:77120"/>
    </physiologicalReaction>
</comment>
<evidence type="ECO:0000256" key="12">
    <source>
        <dbReference type="ARBA" id="ARBA00043668"/>
    </source>
</evidence>
<dbReference type="EMBL" id="QEAO01000004">
    <property type="protein sequence ID" value="TPX36663.1"/>
    <property type="molecule type" value="Genomic_DNA"/>
</dbReference>
<keyword evidence="7" id="KW-0732">Signal</keyword>
<comment type="catalytic activity">
    <reaction evidence="13">
        <text>1D-myo-inositol 1,2,4,5,6-pentakisphosphate + H2O = 1D-myo-inositol 1,2,5,6-tetrakisphosphate + phosphate</text>
        <dbReference type="Rhea" id="RHEA:77115"/>
        <dbReference type="ChEBI" id="CHEBI:15377"/>
        <dbReference type="ChEBI" id="CHEBI:43474"/>
        <dbReference type="ChEBI" id="CHEBI:57798"/>
        <dbReference type="ChEBI" id="CHEBI:195535"/>
        <dbReference type="EC" id="3.1.3.62"/>
    </reaction>
    <physiologicalReaction direction="left-to-right" evidence="13">
        <dbReference type="Rhea" id="RHEA:77116"/>
    </physiologicalReaction>
</comment>
<dbReference type="AlphaFoldDB" id="A0A507CGM0"/>
<dbReference type="InterPro" id="IPR000560">
    <property type="entry name" value="His_Pase_clade-2"/>
</dbReference>
<evidence type="ECO:0000313" key="18">
    <source>
        <dbReference type="Proteomes" id="UP000319731"/>
    </source>
</evidence>
<evidence type="ECO:0000256" key="13">
    <source>
        <dbReference type="ARBA" id="ARBA00043671"/>
    </source>
</evidence>
<dbReference type="PIRSF" id="PIRSF000894">
    <property type="entry name" value="Acid_phosphatase"/>
    <property type="match status" value="1"/>
</dbReference>
<comment type="subcellular location">
    <subcellularLocation>
        <location evidence="1">Cell membrane</location>
    </subcellularLocation>
</comment>
<evidence type="ECO:0000256" key="1">
    <source>
        <dbReference type="ARBA" id="ARBA00004236"/>
    </source>
</evidence>
<dbReference type="GO" id="GO:0003993">
    <property type="term" value="F:acid phosphatase activity"/>
    <property type="evidence" value="ECO:0007669"/>
    <property type="project" value="TreeGrafter"/>
</dbReference>
<evidence type="ECO:0000256" key="15">
    <source>
        <dbReference type="ARBA" id="ARBA00043832"/>
    </source>
</evidence>
<evidence type="ECO:0000256" key="7">
    <source>
        <dbReference type="ARBA" id="ARBA00022729"/>
    </source>
</evidence>
<dbReference type="GO" id="GO:0034417">
    <property type="term" value="F:bisphosphoglycerate 3-phosphatase activity"/>
    <property type="evidence" value="ECO:0007669"/>
    <property type="project" value="UniProtKB-EC"/>
</dbReference>
<dbReference type="PANTHER" id="PTHR20963">
    <property type="entry name" value="MULTIPLE INOSITOL POLYPHOSPHATE PHOSPHATASE-RELATED"/>
    <property type="match status" value="1"/>
</dbReference>
<evidence type="ECO:0000256" key="11">
    <source>
        <dbReference type="ARBA" id="ARBA00031642"/>
    </source>
</evidence>
<evidence type="ECO:0000313" key="17">
    <source>
        <dbReference type="EMBL" id="TPX36663.1"/>
    </source>
</evidence>
<dbReference type="InterPro" id="IPR033379">
    <property type="entry name" value="Acid_Pase_AS"/>
</dbReference>
<dbReference type="InterPro" id="IPR016274">
    <property type="entry name" value="Histidine_acid_Pase_euk"/>
</dbReference>
<dbReference type="GO" id="GO:0052745">
    <property type="term" value="F:inositol phosphate phosphatase activity"/>
    <property type="evidence" value="ECO:0007669"/>
    <property type="project" value="TreeGrafter"/>
</dbReference>
<dbReference type="EC" id="3.1.3.62" evidence="4"/>
<comment type="catalytic activity">
    <reaction evidence="14">
        <text>1D-myo-inositol hexakisphosphate + H2O = 1D-myo-inositol 1,2,4,5,6-pentakisphosphate + phosphate</text>
        <dbReference type="Rhea" id="RHEA:16989"/>
        <dbReference type="ChEBI" id="CHEBI:15377"/>
        <dbReference type="ChEBI" id="CHEBI:43474"/>
        <dbReference type="ChEBI" id="CHEBI:57798"/>
        <dbReference type="ChEBI" id="CHEBI:58130"/>
        <dbReference type="EC" id="3.1.3.62"/>
    </reaction>
    <physiologicalReaction direction="left-to-right" evidence="14">
        <dbReference type="Rhea" id="RHEA:16990"/>
    </physiologicalReaction>
</comment>
<dbReference type="CDD" id="cd07061">
    <property type="entry name" value="HP_HAP_like"/>
    <property type="match status" value="1"/>
</dbReference>
<comment type="catalytic activity">
    <reaction evidence="15">
        <text>(2R)-2,3-bisphosphoglycerate + H2O = (2R)-2-phosphoglycerate + phosphate</text>
        <dbReference type="Rhea" id="RHEA:27381"/>
        <dbReference type="ChEBI" id="CHEBI:15377"/>
        <dbReference type="ChEBI" id="CHEBI:43474"/>
        <dbReference type="ChEBI" id="CHEBI:58248"/>
        <dbReference type="ChEBI" id="CHEBI:58289"/>
        <dbReference type="EC" id="3.1.3.80"/>
    </reaction>
    <physiologicalReaction direction="left-to-right" evidence="15">
        <dbReference type="Rhea" id="RHEA:27382"/>
    </physiologicalReaction>
</comment>
<evidence type="ECO:0000256" key="3">
    <source>
        <dbReference type="ARBA" id="ARBA00012976"/>
    </source>
</evidence>
<keyword evidence="18" id="KW-1185">Reference proteome</keyword>
<feature type="disulfide bond" evidence="16">
    <location>
        <begin position="259"/>
        <end position="273"/>
    </location>
</feature>
<organism evidence="17 18">
    <name type="scientific">Synchytrium microbalum</name>
    <dbReference type="NCBI Taxonomy" id="1806994"/>
    <lineage>
        <taxon>Eukaryota</taxon>
        <taxon>Fungi</taxon>
        <taxon>Fungi incertae sedis</taxon>
        <taxon>Chytridiomycota</taxon>
        <taxon>Chytridiomycota incertae sedis</taxon>
        <taxon>Chytridiomycetes</taxon>
        <taxon>Synchytriales</taxon>
        <taxon>Synchytriaceae</taxon>
        <taxon>Synchytrium</taxon>
    </lineage>
</organism>
<dbReference type="Gene3D" id="3.40.50.1240">
    <property type="entry name" value="Phosphoglycerate mutase-like"/>
    <property type="match status" value="1"/>
</dbReference>
<evidence type="ECO:0000256" key="8">
    <source>
        <dbReference type="ARBA" id="ARBA00022801"/>
    </source>
</evidence>
<dbReference type="EC" id="3.1.3.80" evidence="3"/>
<keyword evidence="10" id="KW-0325">Glycoprotein</keyword>
<dbReference type="RefSeq" id="XP_031026877.1">
    <property type="nucleotide sequence ID" value="XM_031167296.1"/>
</dbReference>
<dbReference type="PANTHER" id="PTHR20963:SF8">
    <property type="entry name" value="MULTIPLE INOSITOL POLYPHOSPHATE PHOSPHATASE 1"/>
    <property type="match status" value="1"/>
</dbReference>
<dbReference type="Proteomes" id="UP000319731">
    <property type="component" value="Unassembled WGS sequence"/>
</dbReference>
<dbReference type="Pfam" id="PF00328">
    <property type="entry name" value="His_Phos_2"/>
    <property type="match status" value="1"/>
</dbReference>
<dbReference type="GeneID" id="42002593"/>
<dbReference type="PROSITE" id="PS00616">
    <property type="entry name" value="HIS_ACID_PHOSPHAT_1"/>
    <property type="match status" value="1"/>
</dbReference>
<keyword evidence="9" id="KW-0472">Membrane</keyword>
<proteinExistence type="inferred from homology"/>
<evidence type="ECO:0000256" key="14">
    <source>
        <dbReference type="ARBA" id="ARBA00043691"/>
    </source>
</evidence>
<evidence type="ECO:0000256" key="2">
    <source>
        <dbReference type="ARBA" id="ARBA00008422"/>
    </source>
</evidence>
<evidence type="ECO:0000256" key="5">
    <source>
        <dbReference type="ARBA" id="ARBA00018097"/>
    </source>
</evidence>
<evidence type="ECO:0000256" key="10">
    <source>
        <dbReference type="ARBA" id="ARBA00023180"/>
    </source>
</evidence>
<dbReference type="InterPro" id="IPR029033">
    <property type="entry name" value="His_PPase_superfam"/>
</dbReference>
<protein>
    <recommendedName>
        <fullName evidence="5">Multiple inositol polyphosphate phosphatase 1</fullName>
        <ecNumber evidence="4">3.1.3.62</ecNumber>
        <ecNumber evidence="3">3.1.3.80</ecNumber>
    </recommendedName>
    <alternativeName>
        <fullName evidence="11">2,3-bisphosphoglycerate 3-phosphatase</fullName>
    </alternativeName>
</protein>